<evidence type="ECO:0000313" key="1">
    <source>
        <dbReference type="EMBL" id="GAV09187.1"/>
    </source>
</evidence>
<organism evidence="1 2">
    <name type="scientific">Ramazzottius varieornatus</name>
    <name type="common">Water bear</name>
    <name type="synonym">Tardigrade</name>
    <dbReference type="NCBI Taxonomy" id="947166"/>
    <lineage>
        <taxon>Eukaryota</taxon>
        <taxon>Metazoa</taxon>
        <taxon>Ecdysozoa</taxon>
        <taxon>Tardigrada</taxon>
        <taxon>Eutardigrada</taxon>
        <taxon>Parachela</taxon>
        <taxon>Hypsibioidea</taxon>
        <taxon>Ramazzottiidae</taxon>
        <taxon>Ramazzottius</taxon>
    </lineage>
</organism>
<reference evidence="1 2" key="1">
    <citation type="journal article" date="2016" name="Nat. Commun.">
        <title>Extremotolerant tardigrade genome and improved radiotolerance of human cultured cells by tardigrade-unique protein.</title>
        <authorList>
            <person name="Hashimoto T."/>
            <person name="Horikawa D.D."/>
            <person name="Saito Y."/>
            <person name="Kuwahara H."/>
            <person name="Kozuka-Hata H."/>
            <person name="Shin-I T."/>
            <person name="Minakuchi Y."/>
            <person name="Ohishi K."/>
            <person name="Motoyama A."/>
            <person name="Aizu T."/>
            <person name="Enomoto A."/>
            <person name="Kondo K."/>
            <person name="Tanaka S."/>
            <person name="Hara Y."/>
            <person name="Koshikawa S."/>
            <person name="Sagara H."/>
            <person name="Miura T."/>
            <person name="Yokobori S."/>
            <person name="Miyagawa K."/>
            <person name="Suzuki Y."/>
            <person name="Kubo T."/>
            <person name="Oyama M."/>
            <person name="Kohara Y."/>
            <person name="Fujiyama A."/>
            <person name="Arakawa K."/>
            <person name="Katayama T."/>
            <person name="Toyoda A."/>
            <person name="Kunieda T."/>
        </authorList>
    </citation>
    <scope>NUCLEOTIDE SEQUENCE [LARGE SCALE GENOMIC DNA]</scope>
    <source>
        <strain evidence="1 2">YOKOZUNA-1</strain>
    </source>
</reference>
<name>A0A1D1W6Z5_RAMVA</name>
<accession>A0A1D1W6Z5</accession>
<keyword evidence="2" id="KW-1185">Reference proteome</keyword>
<comment type="caution">
    <text evidence="1">The sequence shown here is derived from an EMBL/GenBank/DDBJ whole genome shotgun (WGS) entry which is preliminary data.</text>
</comment>
<evidence type="ECO:0000313" key="2">
    <source>
        <dbReference type="Proteomes" id="UP000186922"/>
    </source>
</evidence>
<gene>
    <name evidence="1" type="primary">RvY_18768</name>
    <name evidence="1" type="synonym">RvY_18768.4</name>
    <name evidence="1" type="ORF">RvY_18768-4</name>
</gene>
<dbReference type="EMBL" id="BDGG01000021">
    <property type="protein sequence ID" value="GAV09187.1"/>
    <property type="molecule type" value="Genomic_DNA"/>
</dbReference>
<proteinExistence type="predicted"/>
<protein>
    <submittedName>
        <fullName evidence="1">Uncharacterized protein</fullName>
    </submittedName>
</protein>
<sequence>MENHSAAPVSSSWNSIVLIKNQGAKEILWWIPSYTTCLAIQLSSGIEGRSSRVEDWPCTRMLFSDLPTTAKPNHLFPSTRVPFRSKKRWNMSLFPAVPVRLPVSVPRHRFKK</sequence>
<dbReference type="AlphaFoldDB" id="A0A1D1W6Z5"/>
<dbReference type="Proteomes" id="UP000186922">
    <property type="component" value="Unassembled WGS sequence"/>
</dbReference>